<proteinExistence type="predicted"/>
<dbReference type="Pfam" id="PF01494">
    <property type="entry name" value="FAD_binding_3"/>
    <property type="match status" value="1"/>
</dbReference>
<keyword evidence="1" id="KW-0285">Flavoprotein</keyword>
<dbReference type="Gene3D" id="3.50.50.60">
    <property type="entry name" value="FAD/NAD(P)-binding domain"/>
    <property type="match status" value="1"/>
</dbReference>
<dbReference type="SUPFAM" id="SSF54373">
    <property type="entry name" value="FAD-linked reductases, C-terminal domain"/>
    <property type="match status" value="1"/>
</dbReference>
<keyword evidence="3" id="KW-0560">Oxidoreductase</keyword>
<reference evidence="5" key="1">
    <citation type="submission" date="2023-06" db="EMBL/GenBank/DDBJ databases">
        <authorList>
            <consortium name="Lawrence Berkeley National Laboratory"/>
            <person name="Ahrendt S."/>
            <person name="Sahu N."/>
            <person name="Indic B."/>
            <person name="Wong-Bajracharya J."/>
            <person name="Merenyi Z."/>
            <person name="Ke H.-M."/>
            <person name="Monk M."/>
            <person name="Kocsube S."/>
            <person name="Drula E."/>
            <person name="Lipzen A."/>
            <person name="Balint B."/>
            <person name="Henrissat B."/>
            <person name="Andreopoulos B."/>
            <person name="Martin F.M."/>
            <person name="Harder C.B."/>
            <person name="Rigling D."/>
            <person name="Ford K.L."/>
            <person name="Foster G.D."/>
            <person name="Pangilinan J."/>
            <person name="Papanicolaou A."/>
            <person name="Barry K."/>
            <person name="LaButti K."/>
            <person name="Viragh M."/>
            <person name="Koriabine M."/>
            <person name="Yan M."/>
            <person name="Riley R."/>
            <person name="Champramary S."/>
            <person name="Plett K.L."/>
            <person name="Tsai I.J."/>
            <person name="Slot J."/>
            <person name="Sipos G."/>
            <person name="Plett J."/>
            <person name="Nagy L.G."/>
            <person name="Grigoriev I.V."/>
        </authorList>
    </citation>
    <scope>NUCLEOTIDE SEQUENCE</scope>
    <source>
        <strain evidence="5">FPL87.14</strain>
    </source>
</reference>
<evidence type="ECO:0000256" key="1">
    <source>
        <dbReference type="ARBA" id="ARBA00022630"/>
    </source>
</evidence>
<dbReference type="EMBL" id="JAUEPT010000055">
    <property type="protein sequence ID" value="KAK0436384.1"/>
    <property type="molecule type" value="Genomic_DNA"/>
</dbReference>
<gene>
    <name evidence="5" type="ORF">EV421DRAFT_1892386</name>
</gene>
<keyword evidence="6" id="KW-1185">Reference proteome</keyword>
<dbReference type="AlphaFoldDB" id="A0AA39MJV5"/>
<dbReference type="InterPro" id="IPR051104">
    <property type="entry name" value="FAD_monoxygenase"/>
</dbReference>
<sequence length="400" mass="44288">MAELNQKLRVAIIGGGIGGLTCAIALKGCKSLEVDLYESASKLTEIGAGITLWHRTWTILKNLGLEKDFLEITDEKPQDEPGGFHRHDVQKALLKNLPPGVKCHLSHRLLSYSETKDGIQLEFQNGRTALCNLLIAADGIKSIVRAKLMAKLYPEIDSKIIAPIFSGTLAYRGLFPVDELAKRWPGHRALKKRMMYCGKNKHVVVYPVSQGRFINVVAFSSVLSDEGKPFDGPFIAEANKDEMMSNFLDWEDEVKCIDNPTVWAIHALNPLNLYASDRVVLLGDAAHAMTPHLGAGAGQAVEDAYVLGSLLSKAAATLESIPKVLAAYNKIRQPYGNYILTTAKSEGLLYEFNAPGFEYIRDSGDRLKPREMEDMMEKVKEGWAWAWSTLDLDQEEAKAL</sequence>
<evidence type="ECO:0000256" key="2">
    <source>
        <dbReference type="ARBA" id="ARBA00022827"/>
    </source>
</evidence>
<dbReference type="InterPro" id="IPR002938">
    <property type="entry name" value="FAD-bd"/>
</dbReference>
<evidence type="ECO:0000256" key="3">
    <source>
        <dbReference type="ARBA" id="ARBA00023002"/>
    </source>
</evidence>
<evidence type="ECO:0000313" key="5">
    <source>
        <dbReference type="EMBL" id="KAK0436384.1"/>
    </source>
</evidence>
<dbReference type="InterPro" id="IPR036188">
    <property type="entry name" value="FAD/NAD-bd_sf"/>
</dbReference>
<organism evidence="5 6">
    <name type="scientific">Armillaria borealis</name>
    <dbReference type="NCBI Taxonomy" id="47425"/>
    <lineage>
        <taxon>Eukaryota</taxon>
        <taxon>Fungi</taxon>
        <taxon>Dikarya</taxon>
        <taxon>Basidiomycota</taxon>
        <taxon>Agaricomycotina</taxon>
        <taxon>Agaricomycetes</taxon>
        <taxon>Agaricomycetidae</taxon>
        <taxon>Agaricales</taxon>
        <taxon>Marasmiineae</taxon>
        <taxon>Physalacriaceae</taxon>
        <taxon>Armillaria</taxon>
    </lineage>
</organism>
<dbReference type="GO" id="GO:0071949">
    <property type="term" value="F:FAD binding"/>
    <property type="evidence" value="ECO:0007669"/>
    <property type="project" value="InterPro"/>
</dbReference>
<dbReference type="PRINTS" id="PR00420">
    <property type="entry name" value="RNGMNOXGNASE"/>
</dbReference>
<comment type="caution">
    <text evidence="5">The sequence shown here is derived from an EMBL/GenBank/DDBJ whole genome shotgun (WGS) entry which is preliminary data.</text>
</comment>
<name>A0AA39MJV5_9AGAR</name>
<dbReference type="GO" id="GO:0044550">
    <property type="term" value="P:secondary metabolite biosynthetic process"/>
    <property type="evidence" value="ECO:0007669"/>
    <property type="project" value="TreeGrafter"/>
</dbReference>
<dbReference type="PANTHER" id="PTHR46720">
    <property type="entry name" value="HYDROXYLASE, PUTATIVE (AFU_ORTHOLOGUE AFUA_3G01460)-RELATED"/>
    <property type="match status" value="1"/>
</dbReference>
<feature type="domain" description="FAD-binding" evidence="4">
    <location>
        <begin position="87"/>
        <end position="339"/>
    </location>
</feature>
<dbReference type="SUPFAM" id="SSF51905">
    <property type="entry name" value="FAD/NAD(P)-binding domain"/>
    <property type="match status" value="1"/>
</dbReference>
<evidence type="ECO:0000259" key="4">
    <source>
        <dbReference type="Pfam" id="PF01494"/>
    </source>
</evidence>
<dbReference type="GO" id="GO:0016491">
    <property type="term" value="F:oxidoreductase activity"/>
    <property type="evidence" value="ECO:0007669"/>
    <property type="project" value="UniProtKB-KW"/>
</dbReference>
<accession>A0AA39MJV5</accession>
<dbReference type="PANTHER" id="PTHR46720:SF3">
    <property type="entry name" value="FAD-BINDING DOMAIN-CONTAINING PROTEIN-RELATED"/>
    <property type="match status" value="1"/>
</dbReference>
<protein>
    <submittedName>
        <fullName evidence="5">FAD/NAD(P)-binding domain-containing protein</fullName>
    </submittedName>
</protein>
<dbReference type="Proteomes" id="UP001175226">
    <property type="component" value="Unassembled WGS sequence"/>
</dbReference>
<evidence type="ECO:0000313" key="6">
    <source>
        <dbReference type="Proteomes" id="UP001175226"/>
    </source>
</evidence>
<keyword evidence="2" id="KW-0274">FAD</keyword>